<keyword evidence="2" id="KW-1185">Reference proteome</keyword>
<dbReference type="Proteomes" id="UP001634393">
    <property type="component" value="Unassembled WGS sequence"/>
</dbReference>
<reference evidence="1 2" key="1">
    <citation type="submission" date="2024-12" db="EMBL/GenBank/DDBJ databases">
        <title>The unique morphological basis and parallel evolutionary history of personate flowers in Penstemon.</title>
        <authorList>
            <person name="Depatie T.H."/>
            <person name="Wessinger C.A."/>
        </authorList>
    </citation>
    <scope>NUCLEOTIDE SEQUENCE [LARGE SCALE GENOMIC DNA]</scope>
    <source>
        <strain evidence="1">WTNN_2</strain>
        <tissue evidence="1">Leaf</tissue>
    </source>
</reference>
<organism evidence="1 2">
    <name type="scientific">Penstemon smallii</name>
    <dbReference type="NCBI Taxonomy" id="265156"/>
    <lineage>
        <taxon>Eukaryota</taxon>
        <taxon>Viridiplantae</taxon>
        <taxon>Streptophyta</taxon>
        <taxon>Embryophyta</taxon>
        <taxon>Tracheophyta</taxon>
        <taxon>Spermatophyta</taxon>
        <taxon>Magnoliopsida</taxon>
        <taxon>eudicotyledons</taxon>
        <taxon>Gunneridae</taxon>
        <taxon>Pentapetalae</taxon>
        <taxon>asterids</taxon>
        <taxon>lamiids</taxon>
        <taxon>Lamiales</taxon>
        <taxon>Plantaginaceae</taxon>
        <taxon>Cheloneae</taxon>
        <taxon>Penstemon</taxon>
    </lineage>
</organism>
<dbReference type="EMBL" id="JBJXBP010000008">
    <property type="protein sequence ID" value="KAL3814202.1"/>
    <property type="molecule type" value="Genomic_DNA"/>
</dbReference>
<name>A0ABD3RML2_9LAMI</name>
<sequence>MVGFPRSLYQPQRTGCGWIAFDMLRLKFVFLVLLLPLLERNASNEFDKERKDFQLHDLRLPLQRSRGRKFKAGVVRGPELILEEIYTFTRNSKL</sequence>
<evidence type="ECO:0000313" key="1">
    <source>
        <dbReference type="EMBL" id="KAL3814202.1"/>
    </source>
</evidence>
<dbReference type="AlphaFoldDB" id="A0ABD3RML2"/>
<comment type="caution">
    <text evidence="1">The sequence shown here is derived from an EMBL/GenBank/DDBJ whole genome shotgun (WGS) entry which is preliminary data.</text>
</comment>
<protein>
    <submittedName>
        <fullName evidence="1">Uncharacterized protein</fullName>
    </submittedName>
</protein>
<accession>A0ABD3RML2</accession>
<gene>
    <name evidence="1" type="ORF">ACJIZ3_015470</name>
</gene>
<proteinExistence type="predicted"/>
<evidence type="ECO:0000313" key="2">
    <source>
        <dbReference type="Proteomes" id="UP001634393"/>
    </source>
</evidence>